<dbReference type="AlphaFoldDB" id="A0A7W6CUK0"/>
<proteinExistence type="predicted"/>
<protein>
    <submittedName>
        <fullName evidence="1">Uncharacterized protein</fullName>
    </submittedName>
</protein>
<comment type="caution">
    <text evidence="1">The sequence shown here is derived from an EMBL/GenBank/DDBJ whole genome shotgun (WGS) entry which is preliminary data.</text>
</comment>
<dbReference type="RefSeq" id="WP_183900343.1">
    <property type="nucleotide sequence ID" value="NZ_JACIDW010000006.1"/>
</dbReference>
<evidence type="ECO:0000313" key="2">
    <source>
        <dbReference type="Proteomes" id="UP000582090"/>
    </source>
</evidence>
<dbReference type="EMBL" id="JACIDW010000006">
    <property type="protein sequence ID" value="MBB3964714.1"/>
    <property type="molecule type" value="Genomic_DNA"/>
</dbReference>
<name>A0A7W6CUK0_9HYPH</name>
<evidence type="ECO:0000313" key="1">
    <source>
        <dbReference type="EMBL" id="MBB3964714.1"/>
    </source>
</evidence>
<accession>A0A7W6CUK0</accession>
<dbReference type="Proteomes" id="UP000582090">
    <property type="component" value="Unassembled WGS sequence"/>
</dbReference>
<sequence length="96" mass="11173">MVGFETGVIVRLANSGFVSVCYRCFNRFTHALAMQFMHRYYALATRENRQTEKLTRAAHRRWKELDFYRLSDFDRGGFAQQRKAAPVCSGAAFLVR</sequence>
<reference evidence="1 2" key="1">
    <citation type="submission" date="2020-08" db="EMBL/GenBank/DDBJ databases">
        <title>Genomic Encyclopedia of Type Strains, Phase IV (KMG-IV): sequencing the most valuable type-strain genomes for metagenomic binning, comparative biology and taxonomic classification.</title>
        <authorList>
            <person name="Goeker M."/>
        </authorList>
    </citation>
    <scope>NUCLEOTIDE SEQUENCE [LARGE SCALE GENOMIC DNA]</scope>
    <source>
        <strain evidence="1 2">DSM 26575</strain>
    </source>
</reference>
<gene>
    <name evidence="1" type="ORF">GGQ67_002377</name>
</gene>
<keyword evidence="2" id="KW-1185">Reference proteome</keyword>
<organism evidence="1 2">
    <name type="scientific">Rhizobium metallidurans</name>
    <dbReference type="NCBI Taxonomy" id="1265931"/>
    <lineage>
        <taxon>Bacteria</taxon>
        <taxon>Pseudomonadati</taxon>
        <taxon>Pseudomonadota</taxon>
        <taxon>Alphaproteobacteria</taxon>
        <taxon>Hyphomicrobiales</taxon>
        <taxon>Rhizobiaceae</taxon>
        <taxon>Rhizobium/Agrobacterium group</taxon>
        <taxon>Rhizobium</taxon>
    </lineage>
</organism>